<comment type="similarity">
    <text evidence="2 6">Belongs to the peptidase M14 family.</text>
</comment>
<keyword evidence="3" id="KW-0378">Hydrolase</keyword>
<dbReference type="Gene3D" id="3.40.630.10">
    <property type="entry name" value="Zn peptidases"/>
    <property type="match status" value="1"/>
</dbReference>
<evidence type="ECO:0000256" key="4">
    <source>
        <dbReference type="ARBA" id="ARBA00022723"/>
    </source>
</evidence>
<dbReference type="Pfam" id="PF00246">
    <property type="entry name" value="Peptidase_M14"/>
    <property type="match status" value="1"/>
</dbReference>
<dbReference type="InterPro" id="IPR000834">
    <property type="entry name" value="Peptidase_M14"/>
</dbReference>
<dbReference type="PROSITE" id="PS52035">
    <property type="entry name" value="PEPTIDASE_M14"/>
    <property type="match status" value="1"/>
</dbReference>
<dbReference type="PROSITE" id="PS00132">
    <property type="entry name" value="CARBOXYPEPT_ZN_1"/>
    <property type="match status" value="1"/>
</dbReference>
<dbReference type="SUPFAM" id="SSF53187">
    <property type="entry name" value="Zn-dependent exopeptidases"/>
    <property type="match status" value="1"/>
</dbReference>
<keyword evidence="3" id="KW-0121">Carboxypeptidase</keyword>
<dbReference type="RefSeq" id="XP_052743547.1">
    <property type="nucleotide sequence ID" value="XM_052887587.1"/>
</dbReference>
<dbReference type="PROSITE" id="PS00133">
    <property type="entry name" value="CARBOXYPEPT_ZN_2"/>
    <property type="match status" value="1"/>
</dbReference>
<evidence type="ECO:0000256" key="2">
    <source>
        <dbReference type="ARBA" id="ARBA00005988"/>
    </source>
</evidence>
<dbReference type="InterPro" id="IPR057246">
    <property type="entry name" value="CARBOXYPEPT_ZN_1"/>
</dbReference>
<dbReference type="InterPro" id="IPR057247">
    <property type="entry name" value="CARBOXYPEPT_ZN_2"/>
</dbReference>
<evidence type="ECO:0000256" key="5">
    <source>
        <dbReference type="ARBA" id="ARBA00022833"/>
    </source>
</evidence>
<evidence type="ECO:0000313" key="9">
    <source>
        <dbReference type="RefSeq" id="XP_052743547.1"/>
    </source>
</evidence>
<evidence type="ECO:0000256" key="6">
    <source>
        <dbReference type="PROSITE-ProRule" id="PRU01379"/>
    </source>
</evidence>
<evidence type="ECO:0000313" key="8">
    <source>
        <dbReference type="Proteomes" id="UP001652582"/>
    </source>
</evidence>
<organism evidence="8 9">
    <name type="scientific">Bicyclus anynana</name>
    <name type="common">Squinting bush brown butterfly</name>
    <dbReference type="NCBI Taxonomy" id="110368"/>
    <lineage>
        <taxon>Eukaryota</taxon>
        <taxon>Metazoa</taxon>
        <taxon>Ecdysozoa</taxon>
        <taxon>Arthropoda</taxon>
        <taxon>Hexapoda</taxon>
        <taxon>Insecta</taxon>
        <taxon>Pterygota</taxon>
        <taxon>Neoptera</taxon>
        <taxon>Endopterygota</taxon>
        <taxon>Lepidoptera</taxon>
        <taxon>Glossata</taxon>
        <taxon>Ditrysia</taxon>
        <taxon>Papilionoidea</taxon>
        <taxon>Nymphalidae</taxon>
        <taxon>Satyrinae</taxon>
        <taxon>Satyrini</taxon>
        <taxon>Mycalesina</taxon>
        <taxon>Bicyclus</taxon>
    </lineage>
</organism>
<dbReference type="Proteomes" id="UP001652582">
    <property type="component" value="Chromosome 19"/>
</dbReference>
<comment type="cofactor">
    <cofactor evidence="1">
        <name>Zn(2+)</name>
        <dbReference type="ChEBI" id="CHEBI:29105"/>
    </cofactor>
</comment>
<keyword evidence="8" id="KW-1185">Reference proteome</keyword>
<dbReference type="CDD" id="cd03860">
    <property type="entry name" value="M14_CP_A-B_like"/>
    <property type="match status" value="1"/>
</dbReference>
<evidence type="ECO:0000259" key="7">
    <source>
        <dbReference type="PROSITE" id="PS52035"/>
    </source>
</evidence>
<dbReference type="SMART" id="SM00631">
    <property type="entry name" value="Zn_pept"/>
    <property type="match status" value="1"/>
</dbReference>
<reference evidence="9" key="1">
    <citation type="submission" date="2025-08" db="UniProtKB">
        <authorList>
            <consortium name="RefSeq"/>
        </authorList>
    </citation>
    <scope>IDENTIFICATION</scope>
</reference>
<evidence type="ECO:0000256" key="3">
    <source>
        <dbReference type="ARBA" id="ARBA00022645"/>
    </source>
</evidence>
<accession>A0ABM3LWZ0</accession>
<dbReference type="PRINTS" id="PR00765">
    <property type="entry name" value="CRBOXYPTASEA"/>
</dbReference>
<feature type="active site" description="Proton donor/acceptor" evidence="6">
    <location>
        <position position="342"/>
    </location>
</feature>
<keyword evidence="4" id="KW-0479">Metal-binding</keyword>
<keyword evidence="3" id="KW-0645">Protease</keyword>
<evidence type="ECO:0000256" key="1">
    <source>
        <dbReference type="ARBA" id="ARBA00001947"/>
    </source>
</evidence>
<feature type="domain" description="Peptidase M14" evidence="7">
    <location>
        <begin position="82"/>
        <end position="375"/>
    </location>
</feature>
<sequence>MEDSRSQLVAVDRRSINLLFDDECFEDDDPDKTDNGTQTKRISRQKGKAEVIPSLMFQRSLKQMTLSEKPAKRRVKFMNWTKFHKLNVIYSFMDDLEKDFPAICTVSVIGKSVEGRDIKMLKISNSDASNPAIWLDAAIHSREWITTAVVTYLADFIVRNFHKLSKSITDKDWFIVPVLNPDGYVYTHTKDRMWRKNRAKQDGERVGVDLNRNFSYGWGNNGDEGSSDLPNHVFYKGPAPFSEPESCAVRDTILSSQTMFKVYLSFHSYYELILFPWGHKAEPCPDYLRLLEGGTVMARAIYDNSGMIYKVGCTKDLTYFACGTSSDWSYGIAKIPYSYMIELRSKKHRFKVPNDQILETCHEIWHAVESLMEFVDKPQTKF</sequence>
<dbReference type="GeneID" id="112045270"/>
<dbReference type="PANTHER" id="PTHR11705:SF91">
    <property type="entry name" value="FI01817P-RELATED"/>
    <property type="match status" value="1"/>
</dbReference>
<name>A0ABM3LWZ0_BICAN</name>
<gene>
    <name evidence="9" type="primary">LOC112045270</name>
</gene>
<keyword evidence="5" id="KW-0862">Zinc</keyword>
<protein>
    <submittedName>
        <fullName evidence="9">Carboxypeptidase B-like</fullName>
    </submittedName>
</protein>
<proteinExistence type="inferred from homology"/>
<dbReference type="PANTHER" id="PTHR11705">
    <property type="entry name" value="PROTEASE FAMILY M14 CARBOXYPEPTIDASE A,B"/>
    <property type="match status" value="1"/>
</dbReference>